<reference evidence="2 3" key="1">
    <citation type="submission" date="2018-03" db="EMBL/GenBank/DDBJ databases">
        <title>Genomic Encyclopedia of Archaeal and Bacterial Type Strains, Phase II (KMG-II): from individual species to whole genera.</title>
        <authorList>
            <person name="Goeker M."/>
        </authorList>
    </citation>
    <scope>NUCLEOTIDE SEQUENCE [LARGE SCALE GENOMIC DNA]</scope>
    <source>
        <strain evidence="2 3">DSM 45601</strain>
    </source>
</reference>
<keyword evidence="1" id="KW-0472">Membrane</keyword>
<evidence type="ECO:0000313" key="2">
    <source>
        <dbReference type="EMBL" id="PRX95403.1"/>
    </source>
</evidence>
<protein>
    <submittedName>
        <fullName evidence="2">Uncharacterized protein</fullName>
    </submittedName>
</protein>
<keyword evidence="1" id="KW-1133">Transmembrane helix</keyword>
<proteinExistence type="predicted"/>
<dbReference type="AlphaFoldDB" id="A0A2T0PV46"/>
<keyword evidence="3" id="KW-1185">Reference proteome</keyword>
<feature type="transmembrane region" description="Helical" evidence="1">
    <location>
        <begin position="41"/>
        <end position="63"/>
    </location>
</feature>
<evidence type="ECO:0000313" key="3">
    <source>
        <dbReference type="Proteomes" id="UP000237846"/>
    </source>
</evidence>
<dbReference type="EMBL" id="PVZC01000009">
    <property type="protein sequence ID" value="PRX95403.1"/>
    <property type="molecule type" value="Genomic_DNA"/>
</dbReference>
<accession>A0A2T0PV46</accession>
<sequence length="203" mass="22052">MLRPVAASVWRFVLPFLPLLGLLFVVMLLLGSIVFETAAEGIGVLGGAAVGLVAVAVAAWSLVHKARRAVTGTTVVVSPTGVELRDTQGFQLRMRWPDVTEVGTVHDQLTKPGAARAAGRRSGAMVHVPELRSQGLKGWGERVVPPRAPQWLRQRLAAQPRDPRTGLWLVAISFASAGPEDHTNQLLAHTRHHRPDLFTWHQG</sequence>
<gene>
    <name evidence="2" type="ORF">CLV72_10910</name>
</gene>
<comment type="caution">
    <text evidence="2">The sequence shown here is derived from an EMBL/GenBank/DDBJ whole genome shotgun (WGS) entry which is preliminary data.</text>
</comment>
<organism evidence="2 3">
    <name type="scientific">Allonocardiopsis opalescens</name>
    <dbReference type="NCBI Taxonomy" id="1144618"/>
    <lineage>
        <taxon>Bacteria</taxon>
        <taxon>Bacillati</taxon>
        <taxon>Actinomycetota</taxon>
        <taxon>Actinomycetes</taxon>
        <taxon>Streptosporangiales</taxon>
        <taxon>Allonocardiopsis</taxon>
    </lineage>
</organism>
<keyword evidence="1" id="KW-0812">Transmembrane</keyword>
<evidence type="ECO:0000256" key="1">
    <source>
        <dbReference type="SAM" id="Phobius"/>
    </source>
</evidence>
<dbReference type="Proteomes" id="UP000237846">
    <property type="component" value="Unassembled WGS sequence"/>
</dbReference>
<feature type="transmembrane region" description="Helical" evidence="1">
    <location>
        <begin position="12"/>
        <end position="35"/>
    </location>
</feature>
<name>A0A2T0PV46_9ACTN</name>